<dbReference type="PANTHER" id="PTHR46246">
    <property type="entry name" value="GUANOSINE-3',5'-BIS(DIPHOSPHATE) 3'-PYROPHOSPHOHYDROLASE MESH1"/>
    <property type="match status" value="1"/>
</dbReference>
<dbReference type="RefSeq" id="WP_271166917.1">
    <property type="nucleotide sequence ID" value="NZ_BSFI01000002.1"/>
</dbReference>
<reference evidence="1" key="2">
    <citation type="submission" date="2023-01" db="EMBL/GenBank/DDBJ databases">
        <authorList>
            <person name="Sun Q."/>
            <person name="Evtushenko L."/>
        </authorList>
    </citation>
    <scope>NUCLEOTIDE SEQUENCE</scope>
    <source>
        <strain evidence="1">VKM B-2347</strain>
    </source>
</reference>
<dbReference type="GO" id="GO:0008893">
    <property type="term" value="F:guanosine-3',5'-bis(diphosphate) 3'-diphosphatase activity"/>
    <property type="evidence" value="ECO:0007669"/>
    <property type="project" value="TreeGrafter"/>
</dbReference>
<dbReference type="Proteomes" id="UP001143372">
    <property type="component" value="Unassembled WGS sequence"/>
</dbReference>
<dbReference type="Gene3D" id="1.10.3210.10">
    <property type="entry name" value="Hypothetical protein af1432"/>
    <property type="match status" value="1"/>
</dbReference>
<evidence type="ECO:0008006" key="3">
    <source>
        <dbReference type="Google" id="ProtNLM"/>
    </source>
</evidence>
<protein>
    <recommendedName>
        <fullName evidence="3">HD domain-containing protein</fullName>
    </recommendedName>
</protein>
<accession>A0A9W6IWW9</accession>
<dbReference type="Pfam" id="PF13328">
    <property type="entry name" value="HD_4"/>
    <property type="match status" value="1"/>
</dbReference>
<gene>
    <name evidence="1" type="ORF">GCM10008179_02840</name>
</gene>
<dbReference type="PANTHER" id="PTHR46246:SF1">
    <property type="entry name" value="GUANOSINE-3',5'-BIS(DIPHOSPHATE) 3'-PYROPHOSPHOHYDROLASE MESH1"/>
    <property type="match status" value="1"/>
</dbReference>
<reference evidence="1" key="1">
    <citation type="journal article" date="2014" name="Int. J. Syst. Evol. Microbiol.">
        <title>Complete genome sequence of Corynebacterium casei LMG S-19264T (=DSM 44701T), isolated from a smear-ripened cheese.</title>
        <authorList>
            <consortium name="US DOE Joint Genome Institute (JGI-PGF)"/>
            <person name="Walter F."/>
            <person name="Albersmeier A."/>
            <person name="Kalinowski J."/>
            <person name="Ruckert C."/>
        </authorList>
    </citation>
    <scope>NUCLEOTIDE SEQUENCE</scope>
    <source>
        <strain evidence="1">VKM B-2347</strain>
    </source>
</reference>
<dbReference type="AlphaFoldDB" id="A0A9W6IWW9"/>
<comment type="caution">
    <text evidence="1">The sequence shown here is derived from an EMBL/GenBank/DDBJ whole genome shotgun (WGS) entry which is preliminary data.</text>
</comment>
<dbReference type="EMBL" id="BSFI01000002">
    <property type="protein sequence ID" value="GLK66646.1"/>
    <property type="molecule type" value="Genomic_DNA"/>
</dbReference>
<proteinExistence type="predicted"/>
<name>A0A9W6IWW9_9HYPH</name>
<dbReference type="InterPro" id="IPR052194">
    <property type="entry name" value="MESH1"/>
</dbReference>
<sequence>MSTIDRAIEIATEAHAGQTDKAGEPYILHPLRVAACLPEGEARIVGVLHDVVEDTPWTIEQLRAEGFSEAVLAGVDAVTRRDGESYGDFIVRAGRDPIGREVKIADLADNMDLSRLTEVTEKDRRRRVKYQGALALLS</sequence>
<evidence type="ECO:0000313" key="2">
    <source>
        <dbReference type="Proteomes" id="UP001143372"/>
    </source>
</evidence>
<dbReference type="SUPFAM" id="SSF109604">
    <property type="entry name" value="HD-domain/PDEase-like"/>
    <property type="match status" value="1"/>
</dbReference>
<keyword evidence="2" id="KW-1185">Reference proteome</keyword>
<evidence type="ECO:0000313" key="1">
    <source>
        <dbReference type="EMBL" id="GLK66646.1"/>
    </source>
</evidence>
<organism evidence="1 2">
    <name type="scientific">Hansschlegelia plantiphila</name>
    <dbReference type="NCBI Taxonomy" id="374655"/>
    <lineage>
        <taxon>Bacteria</taxon>
        <taxon>Pseudomonadati</taxon>
        <taxon>Pseudomonadota</taxon>
        <taxon>Alphaproteobacteria</taxon>
        <taxon>Hyphomicrobiales</taxon>
        <taxon>Methylopilaceae</taxon>
        <taxon>Hansschlegelia</taxon>
    </lineage>
</organism>